<keyword evidence="1" id="KW-1133">Transmembrane helix</keyword>
<dbReference type="SUPFAM" id="SSF50494">
    <property type="entry name" value="Trypsin-like serine proteases"/>
    <property type="match status" value="1"/>
</dbReference>
<gene>
    <name evidence="3" type="ORF">LZC94_41440</name>
</gene>
<evidence type="ECO:0000256" key="2">
    <source>
        <dbReference type="SAM" id="SignalP"/>
    </source>
</evidence>
<keyword evidence="1" id="KW-0472">Membrane</keyword>
<proteinExistence type="predicted"/>
<evidence type="ECO:0000256" key="1">
    <source>
        <dbReference type="SAM" id="Phobius"/>
    </source>
</evidence>
<dbReference type="InterPro" id="IPR009003">
    <property type="entry name" value="Peptidase_S1_PA"/>
</dbReference>
<dbReference type="PANTHER" id="PTHR22939">
    <property type="entry name" value="SERINE PROTEASE FAMILY S1C HTRA-RELATED"/>
    <property type="match status" value="1"/>
</dbReference>
<keyword evidence="1" id="KW-0812">Transmembrane</keyword>
<dbReference type="Pfam" id="PF13365">
    <property type="entry name" value="Trypsin_2"/>
    <property type="match status" value="1"/>
</dbReference>
<keyword evidence="3" id="KW-0378">Hydrolase</keyword>
<dbReference type="Gene3D" id="2.40.10.120">
    <property type="match status" value="1"/>
</dbReference>
<sequence length="286" mass="29530">MIAAKRFASFVLALLPHVSLAAAVSLPSRTAAAFETKELAAKARPSVVLLTIHDRGDRPVARGTGFFVSKDGRVVTNQHVIDHASKVVATLADGRDVVAKGILAEDSVQDIAIILFPGDDYVPLALGESHDVSPGDEIVVLGSPNGLSASLSLGIVSAIREKGVSSFGGAADTAAIGSSWAIQITAQISAGSSGSPVMTRDGQVIAVAVGMMATGQNLNFAVPAEVPKKMLEALGDKPAVKPFAQSDLVKNLVISAGILGAFGLAFFLVTYFASRKPKVKSRPVIH</sequence>
<dbReference type="Proteomes" id="UP001370348">
    <property type="component" value="Chromosome"/>
</dbReference>
<feature type="signal peptide" evidence="2">
    <location>
        <begin position="1"/>
        <end position="21"/>
    </location>
</feature>
<dbReference type="PRINTS" id="PR00834">
    <property type="entry name" value="PROTEASES2C"/>
</dbReference>
<dbReference type="GO" id="GO:0006508">
    <property type="term" value="P:proteolysis"/>
    <property type="evidence" value="ECO:0007669"/>
    <property type="project" value="UniProtKB-KW"/>
</dbReference>
<evidence type="ECO:0000313" key="4">
    <source>
        <dbReference type="Proteomes" id="UP001370348"/>
    </source>
</evidence>
<keyword evidence="4" id="KW-1185">Reference proteome</keyword>
<evidence type="ECO:0000313" key="3">
    <source>
        <dbReference type="EMBL" id="WXB14277.1"/>
    </source>
</evidence>
<dbReference type="PANTHER" id="PTHR22939:SF129">
    <property type="entry name" value="SERINE PROTEASE HTRA2, MITOCHONDRIAL"/>
    <property type="match status" value="1"/>
</dbReference>
<dbReference type="GO" id="GO:0008233">
    <property type="term" value="F:peptidase activity"/>
    <property type="evidence" value="ECO:0007669"/>
    <property type="project" value="UniProtKB-KW"/>
</dbReference>
<keyword evidence="3" id="KW-0645">Protease</keyword>
<organism evidence="3 4">
    <name type="scientific">Pendulispora albinea</name>
    <dbReference type="NCBI Taxonomy" id="2741071"/>
    <lineage>
        <taxon>Bacteria</taxon>
        <taxon>Pseudomonadati</taxon>
        <taxon>Myxococcota</taxon>
        <taxon>Myxococcia</taxon>
        <taxon>Myxococcales</taxon>
        <taxon>Sorangiineae</taxon>
        <taxon>Pendulisporaceae</taxon>
        <taxon>Pendulispora</taxon>
    </lineage>
</organism>
<feature type="chain" id="PRO_5046960726" evidence="2">
    <location>
        <begin position="22"/>
        <end position="286"/>
    </location>
</feature>
<dbReference type="InterPro" id="IPR001940">
    <property type="entry name" value="Peptidase_S1C"/>
</dbReference>
<protein>
    <submittedName>
        <fullName evidence="3">S1C family serine protease</fullName>
    </submittedName>
</protein>
<dbReference type="EMBL" id="CP089984">
    <property type="protein sequence ID" value="WXB14277.1"/>
    <property type="molecule type" value="Genomic_DNA"/>
</dbReference>
<keyword evidence="2" id="KW-0732">Signal</keyword>
<feature type="transmembrane region" description="Helical" evidence="1">
    <location>
        <begin position="252"/>
        <end position="273"/>
    </location>
</feature>
<accession>A0ABZ2LYZ7</accession>
<reference evidence="3 4" key="1">
    <citation type="submission" date="2021-12" db="EMBL/GenBank/DDBJ databases">
        <title>Discovery of the Pendulisporaceae a myxobacterial family with distinct sporulation behavior and unique specialized metabolism.</title>
        <authorList>
            <person name="Garcia R."/>
            <person name="Popoff A."/>
            <person name="Bader C.D."/>
            <person name="Loehr J."/>
            <person name="Walesch S."/>
            <person name="Walt C."/>
            <person name="Boldt J."/>
            <person name="Bunk B."/>
            <person name="Haeckl F.J.F.P.J."/>
            <person name="Gunesch A.P."/>
            <person name="Birkelbach J."/>
            <person name="Nuebel U."/>
            <person name="Pietschmann T."/>
            <person name="Bach T."/>
            <person name="Mueller R."/>
        </authorList>
    </citation>
    <scope>NUCLEOTIDE SEQUENCE [LARGE SCALE GENOMIC DNA]</scope>
    <source>
        <strain evidence="3 4">MSr11954</strain>
    </source>
</reference>
<name>A0ABZ2LYZ7_9BACT</name>
<dbReference type="RefSeq" id="WP_394823897.1">
    <property type="nucleotide sequence ID" value="NZ_CP089984.1"/>
</dbReference>